<comment type="pathway">
    <text evidence="10">Cofactor biosynthesis; pyridoxal 5'-phosphate biosynthesis.</text>
</comment>
<evidence type="ECO:0000256" key="3">
    <source>
        <dbReference type="ARBA" id="ARBA00022898"/>
    </source>
</evidence>
<evidence type="ECO:0000256" key="10">
    <source>
        <dbReference type="HAMAP-Rule" id="MF_01615"/>
    </source>
</evidence>
<evidence type="ECO:0000256" key="7">
    <source>
        <dbReference type="ARBA" id="ARBA00049534"/>
    </source>
</evidence>
<dbReference type="PROSITE" id="PS51273">
    <property type="entry name" value="GATASE_TYPE_1"/>
    <property type="match status" value="1"/>
</dbReference>
<dbReference type="EC" id="3.5.1.2" evidence="10"/>
<evidence type="ECO:0000313" key="14">
    <source>
        <dbReference type="Proteomes" id="UP000279336"/>
    </source>
</evidence>
<keyword evidence="4 10" id="KW-0315">Glutamine amidotransferase</keyword>
<dbReference type="PANTHER" id="PTHR31559">
    <property type="entry name" value="PYRIDOXAL 5'-PHOSPHATE SYNTHASE SUBUNIT SNO"/>
    <property type="match status" value="1"/>
</dbReference>
<evidence type="ECO:0000256" key="12">
    <source>
        <dbReference type="PIRSR" id="PIRSR005639-2"/>
    </source>
</evidence>
<dbReference type="InterPro" id="IPR002161">
    <property type="entry name" value="PdxT/SNO"/>
</dbReference>
<dbReference type="GO" id="GO:0042823">
    <property type="term" value="P:pyridoxal phosphate biosynthetic process"/>
    <property type="evidence" value="ECO:0007669"/>
    <property type="project" value="UniProtKB-UniRule"/>
</dbReference>
<comment type="catalytic activity">
    <reaction evidence="7 10">
        <text>L-glutamine + H2O = L-glutamate + NH4(+)</text>
        <dbReference type="Rhea" id="RHEA:15889"/>
        <dbReference type="ChEBI" id="CHEBI:15377"/>
        <dbReference type="ChEBI" id="CHEBI:28938"/>
        <dbReference type="ChEBI" id="CHEBI:29985"/>
        <dbReference type="ChEBI" id="CHEBI:58359"/>
        <dbReference type="EC" id="3.5.1.2"/>
    </reaction>
</comment>
<comment type="similarity">
    <text evidence="1 10">Belongs to the glutaminase PdxT/SNO family.</text>
</comment>
<dbReference type="PANTHER" id="PTHR31559:SF0">
    <property type="entry name" value="PYRIDOXAL 5'-PHOSPHATE SYNTHASE SUBUNIT SNO1-RELATED"/>
    <property type="match status" value="1"/>
</dbReference>
<dbReference type="NCBIfam" id="TIGR03800">
    <property type="entry name" value="PLP_synth_Pdx2"/>
    <property type="match status" value="1"/>
</dbReference>
<feature type="active site" description="Nucleophile" evidence="10 11">
    <location>
        <position position="86"/>
    </location>
</feature>
<dbReference type="InterPro" id="IPR029062">
    <property type="entry name" value="Class_I_gatase-like"/>
</dbReference>
<keyword evidence="5 10" id="KW-0456">Lyase</keyword>
<comment type="function">
    <text evidence="8 10">Catalyzes the hydrolysis of glutamine to glutamate and ammonia as part of the biosynthesis of pyridoxal 5'-phosphate. The resulting ammonia molecule is channeled to the active site of PdxS.</text>
</comment>
<organism evidence="13 14">
    <name type="scientific">Propionibacterium australiense</name>
    <dbReference type="NCBI Taxonomy" id="119981"/>
    <lineage>
        <taxon>Bacteria</taxon>
        <taxon>Bacillati</taxon>
        <taxon>Actinomycetota</taxon>
        <taxon>Actinomycetes</taxon>
        <taxon>Propionibacteriales</taxon>
        <taxon>Propionibacteriaceae</taxon>
        <taxon>Propionibacterium</taxon>
    </lineage>
</organism>
<dbReference type="GO" id="GO:0036381">
    <property type="term" value="F:pyridoxal 5'-phosphate synthase (glutamine hydrolysing) activity"/>
    <property type="evidence" value="ECO:0007669"/>
    <property type="project" value="UniProtKB-UniRule"/>
</dbReference>
<dbReference type="GO" id="GO:0006543">
    <property type="term" value="P:L-glutamine catabolic process"/>
    <property type="evidence" value="ECO:0007669"/>
    <property type="project" value="UniProtKB-UniRule"/>
</dbReference>
<comment type="subunit">
    <text evidence="9 10">In the presence of PdxS, forms a dodecamer of heterodimers. Only shows activity in the heterodimer.</text>
</comment>
<evidence type="ECO:0000256" key="1">
    <source>
        <dbReference type="ARBA" id="ARBA00008345"/>
    </source>
</evidence>
<evidence type="ECO:0000313" key="13">
    <source>
        <dbReference type="EMBL" id="RLP11121.1"/>
    </source>
</evidence>
<reference evidence="13 14" key="1">
    <citation type="submission" date="2018-10" db="EMBL/GenBank/DDBJ databases">
        <title>Propionibacterium australiense Genome Sequencing and Assembly.</title>
        <authorList>
            <person name="Bernier A.-M."/>
            <person name="Bernard K."/>
        </authorList>
    </citation>
    <scope>NUCLEOTIDE SEQUENCE [LARGE SCALE GENOMIC DNA]</scope>
    <source>
        <strain evidence="13 14">NML98A078</strain>
    </source>
</reference>
<keyword evidence="3 10" id="KW-0663">Pyridoxal phosphate</keyword>
<feature type="binding site" evidence="10 12">
    <location>
        <position position="115"/>
    </location>
    <ligand>
        <name>L-glutamine</name>
        <dbReference type="ChEBI" id="CHEBI:58359"/>
    </ligand>
</feature>
<evidence type="ECO:0000256" key="2">
    <source>
        <dbReference type="ARBA" id="ARBA00022801"/>
    </source>
</evidence>
<dbReference type="UniPathway" id="UPA00245"/>
<dbReference type="Proteomes" id="UP000279336">
    <property type="component" value="Unassembled WGS sequence"/>
</dbReference>
<accession>A0A8B3FTL3</accession>
<dbReference type="PIRSF" id="PIRSF005639">
    <property type="entry name" value="Glut_amidoT_SNO"/>
    <property type="match status" value="1"/>
</dbReference>
<dbReference type="OrthoDB" id="9810320at2"/>
<dbReference type="FunFam" id="3.40.50.880:FF:000010">
    <property type="entry name" value="uncharacterized protein LOC100176842 isoform X2"/>
    <property type="match status" value="1"/>
</dbReference>
<sequence>MVSAPSEAPLVGVLALQGGVDEHLGALRASGARVRAVRMPAELDALDAIVIPGGESTVLDRLMRVFGLATPLREAIAAGLPVLATCAGMVLCAHELHDAAPGQHVLGVLDIGVRRNAFGTQLDSFETRLDVGGIGEDIEAVFIRAPAVTRVGDGVRVIATVGERIVGVRQGAITALAFHPELTDDHRMHHSLVEQARDHRNRT</sequence>
<dbReference type="GO" id="GO:0004359">
    <property type="term" value="F:glutaminase activity"/>
    <property type="evidence" value="ECO:0007669"/>
    <property type="project" value="UniProtKB-UniRule"/>
</dbReference>
<evidence type="ECO:0000256" key="4">
    <source>
        <dbReference type="ARBA" id="ARBA00022962"/>
    </source>
</evidence>
<evidence type="ECO:0000256" key="9">
    <source>
        <dbReference type="ARBA" id="ARBA00064749"/>
    </source>
</evidence>
<dbReference type="InterPro" id="IPR021196">
    <property type="entry name" value="PdxT/SNO_CS"/>
</dbReference>
<feature type="active site" description="Charge relay system" evidence="10 11">
    <location>
        <position position="179"/>
    </location>
</feature>
<evidence type="ECO:0000256" key="11">
    <source>
        <dbReference type="PIRSR" id="PIRSR005639-1"/>
    </source>
</evidence>
<dbReference type="SUPFAM" id="SSF52317">
    <property type="entry name" value="Class I glutamine amidotransferase-like"/>
    <property type="match status" value="1"/>
</dbReference>
<evidence type="ECO:0000256" key="6">
    <source>
        <dbReference type="ARBA" id="ARBA00047992"/>
    </source>
</evidence>
<keyword evidence="2 10" id="KW-0378">Hydrolase</keyword>
<gene>
    <name evidence="10 13" type="primary">pdxT</name>
    <name evidence="13" type="ORF">D7U36_04930</name>
</gene>
<evidence type="ECO:0000256" key="5">
    <source>
        <dbReference type="ARBA" id="ARBA00023239"/>
    </source>
</evidence>
<dbReference type="AlphaFoldDB" id="A0A8B3FTL3"/>
<dbReference type="EMBL" id="RCIW01000006">
    <property type="protein sequence ID" value="RLP11121.1"/>
    <property type="molecule type" value="Genomic_DNA"/>
</dbReference>
<dbReference type="EC" id="4.3.3.6" evidence="10"/>
<evidence type="ECO:0000256" key="8">
    <source>
        <dbReference type="ARBA" id="ARBA00054599"/>
    </source>
</evidence>
<name>A0A8B3FTL3_9ACTN</name>
<dbReference type="GO" id="GO:0005829">
    <property type="term" value="C:cytosol"/>
    <property type="evidence" value="ECO:0007669"/>
    <property type="project" value="TreeGrafter"/>
</dbReference>
<comment type="caution">
    <text evidence="13">The sequence shown here is derived from an EMBL/GenBank/DDBJ whole genome shotgun (WGS) entry which is preliminary data.</text>
</comment>
<feature type="active site" description="Charge relay system" evidence="10 11">
    <location>
        <position position="181"/>
    </location>
</feature>
<dbReference type="GO" id="GO:0008614">
    <property type="term" value="P:pyridoxine metabolic process"/>
    <property type="evidence" value="ECO:0007669"/>
    <property type="project" value="TreeGrafter"/>
</dbReference>
<dbReference type="PROSITE" id="PS01236">
    <property type="entry name" value="PDXT_SNO_1"/>
    <property type="match status" value="1"/>
</dbReference>
<feature type="binding site" evidence="10 12">
    <location>
        <begin position="54"/>
        <end position="56"/>
    </location>
    <ligand>
        <name>L-glutamine</name>
        <dbReference type="ChEBI" id="CHEBI:58359"/>
    </ligand>
</feature>
<protein>
    <recommendedName>
        <fullName evidence="10">Pyridoxal 5'-phosphate synthase subunit PdxT</fullName>
        <ecNumber evidence="10">4.3.3.6</ecNumber>
    </recommendedName>
    <alternativeName>
        <fullName evidence="10">Pdx2</fullName>
    </alternativeName>
    <alternativeName>
        <fullName evidence="10">Pyridoxal 5'-phosphate synthase glutaminase subunit</fullName>
        <ecNumber evidence="10">3.5.1.2</ecNumber>
    </alternativeName>
</protein>
<dbReference type="HAMAP" id="MF_01615">
    <property type="entry name" value="PdxT"/>
    <property type="match status" value="1"/>
</dbReference>
<dbReference type="Gene3D" id="3.40.50.880">
    <property type="match status" value="1"/>
</dbReference>
<proteinExistence type="inferred from homology"/>
<dbReference type="PROSITE" id="PS51130">
    <property type="entry name" value="PDXT_SNO_2"/>
    <property type="match status" value="1"/>
</dbReference>
<dbReference type="GO" id="GO:1903600">
    <property type="term" value="C:glutaminase complex"/>
    <property type="evidence" value="ECO:0007669"/>
    <property type="project" value="TreeGrafter"/>
</dbReference>
<dbReference type="Pfam" id="PF01174">
    <property type="entry name" value="SNO"/>
    <property type="match status" value="1"/>
</dbReference>
<dbReference type="CDD" id="cd01749">
    <property type="entry name" value="GATase1_PB"/>
    <property type="match status" value="1"/>
</dbReference>
<comment type="catalytic activity">
    <reaction evidence="6 10">
        <text>aldehydo-D-ribose 5-phosphate + D-glyceraldehyde 3-phosphate + L-glutamine = pyridoxal 5'-phosphate + L-glutamate + phosphate + 3 H2O + H(+)</text>
        <dbReference type="Rhea" id="RHEA:31507"/>
        <dbReference type="ChEBI" id="CHEBI:15377"/>
        <dbReference type="ChEBI" id="CHEBI:15378"/>
        <dbReference type="ChEBI" id="CHEBI:29985"/>
        <dbReference type="ChEBI" id="CHEBI:43474"/>
        <dbReference type="ChEBI" id="CHEBI:58273"/>
        <dbReference type="ChEBI" id="CHEBI:58359"/>
        <dbReference type="ChEBI" id="CHEBI:59776"/>
        <dbReference type="ChEBI" id="CHEBI:597326"/>
        <dbReference type="EC" id="4.3.3.6"/>
    </reaction>
</comment>
<feature type="binding site" evidence="10 12">
    <location>
        <begin position="143"/>
        <end position="144"/>
    </location>
    <ligand>
        <name>L-glutamine</name>
        <dbReference type="ChEBI" id="CHEBI:58359"/>
    </ligand>
</feature>